<protein>
    <submittedName>
        <fullName evidence="2">Uncharacterized protein</fullName>
    </submittedName>
</protein>
<dbReference type="SMART" id="SM00174">
    <property type="entry name" value="RHO"/>
    <property type="match status" value="1"/>
</dbReference>
<dbReference type="SMART" id="SM00176">
    <property type="entry name" value="RAN"/>
    <property type="match status" value="1"/>
</dbReference>
<dbReference type="OrthoDB" id="9989112at2759"/>
<dbReference type="FunFam" id="3.40.50.300:FF:001447">
    <property type="entry name" value="Ras-related protein Rab-1B"/>
    <property type="match status" value="1"/>
</dbReference>
<dbReference type="SMART" id="SM00175">
    <property type="entry name" value="RAB"/>
    <property type="match status" value="1"/>
</dbReference>
<dbReference type="GO" id="GO:0003924">
    <property type="term" value="F:GTPase activity"/>
    <property type="evidence" value="ECO:0007669"/>
    <property type="project" value="InterPro"/>
</dbReference>
<name>A0A1R2CBT6_9CILI</name>
<keyword evidence="1" id="KW-0547">Nucleotide-binding</keyword>
<dbReference type="GO" id="GO:0005525">
    <property type="term" value="F:GTP binding"/>
    <property type="evidence" value="ECO:0007669"/>
    <property type="project" value="InterPro"/>
</dbReference>
<dbReference type="PANTHER" id="PTHR47978">
    <property type="match status" value="1"/>
</dbReference>
<proteinExistence type="predicted"/>
<dbReference type="PROSITE" id="PS51419">
    <property type="entry name" value="RAB"/>
    <property type="match status" value="1"/>
</dbReference>
<keyword evidence="3" id="KW-1185">Reference proteome</keyword>
<dbReference type="Pfam" id="PF00071">
    <property type="entry name" value="Ras"/>
    <property type="match status" value="1"/>
</dbReference>
<dbReference type="AlphaFoldDB" id="A0A1R2CBT6"/>
<dbReference type="SUPFAM" id="SSF52540">
    <property type="entry name" value="P-loop containing nucleoside triphosphate hydrolases"/>
    <property type="match status" value="1"/>
</dbReference>
<evidence type="ECO:0000313" key="2">
    <source>
        <dbReference type="EMBL" id="OMJ86463.1"/>
    </source>
</evidence>
<dbReference type="Proteomes" id="UP000187209">
    <property type="component" value="Unassembled WGS sequence"/>
</dbReference>
<gene>
    <name evidence="2" type="ORF">SteCoe_12044</name>
</gene>
<dbReference type="CDD" id="cd00154">
    <property type="entry name" value="Rab"/>
    <property type="match status" value="1"/>
</dbReference>
<dbReference type="InterPro" id="IPR027417">
    <property type="entry name" value="P-loop_NTPase"/>
</dbReference>
<reference evidence="2 3" key="1">
    <citation type="submission" date="2016-11" db="EMBL/GenBank/DDBJ databases">
        <title>The macronuclear genome of Stentor coeruleus: a giant cell with tiny introns.</title>
        <authorList>
            <person name="Slabodnick M."/>
            <person name="Ruby J.G."/>
            <person name="Reiff S.B."/>
            <person name="Swart E.C."/>
            <person name="Gosai S."/>
            <person name="Prabakaran S."/>
            <person name="Witkowska E."/>
            <person name="Larue G.E."/>
            <person name="Fisher S."/>
            <person name="Freeman R.M."/>
            <person name="Gunawardena J."/>
            <person name="Chu W."/>
            <person name="Stover N.A."/>
            <person name="Gregory B.D."/>
            <person name="Nowacki M."/>
            <person name="Derisi J."/>
            <person name="Roy S.W."/>
            <person name="Marshall W.F."/>
            <person name="Sood P."/>
        </authorList>
    </citation>
    <scope>NUCLEOTIDE SEQUENCE [LARGE SCALE GENOMIC DNA]</scope>
    <source>
        <strain evidence="2">WM001</strain>
    </source>
</reference>
<dbReference type="Gene3D" id="3.40.50.300">
    <property type="entry name" value="P-loop containing nucleotide triphosphate hydrolases"/>
    <property type="match status" value="1"/>
</dbReference>
<organism evidence="2 3">
    <name type="scientific">Stentor coeruleus</name>
    <dbReference type="NCBI Taxonomy" id="5963"/>
    <lineage>
        <taxon>Eukaryota</taxon>
        <taxon>Sar</taxon>
        <taxon>Alveolata</taxon>
        <taxon>Ciliophora</taxon>
        <taxon>Postciliodesmatophora</taxon>
        <taxon>Heterotrichea</taxon>
        <taxon>Heterotrichida</taxon>
        <taxon>Stentoridae</taxon>
        <taxon>Stentor</taxon>
    </lineage>
</organism>
<comment type="caution">
    <text evidence="2">The sequence shown here is derived from an EMBL/GenBank/DDBJ whole genome shotgun (WGS) entry which is preliminary data.</text>
</comment>
<dbReference type="SMART" id="SM00173">
    <property type="entry name" value="RAS"/>
    <property type="match status" value="1"/>
</dbReference>
<evidence type="ECO:0000313" key="3">
    <source>
        <dbReference type="Proteomes" id="UP000187209"/>
    </source>
</evidence>
<dbReference type="PRINTS" id="PR00449">
    <property type="entry name" value="RASTRNSFRMNG"/>
</dbReference>
<accession>A0A1R2CBT6</accession>
<evidence type="ECO:0000256" key="1">
    <source>
        <dbReference type="ARBA" id="ARBA00022741"/>
    </source>
</evidence>
<dbReference type="NCBIfam" id="TIGR00231">
    <property type="entry name" value="small_GTP"/>
    <property type="match status" value="1"/>
</dbReference>
<dbReference type="InterPro" id="IPR005225">
    <property type="entry name" value="Small_GTP-bd"/>
</dbReference>
<dbReference type="PROSITE" id="PS51421">
    <property type="entry name" value="RAS"/>
    <property type="match status" value="1"/>
</dbReference>
<dbReference type="InterPro" id="IPR001806">
    <property type="entry name" value="Small_GTPase"/>
</dbReference>
<sequence length="200" mass="22612">MNSDFDIMLKILIIGDGNTGKTSLLLKYTENTIRNTPPLSTIGVDFKFSTILLDYQIITLQLWDTAGQDRFRNLAKSYYRGAKGIFIVFDVANRLSFINVTKWYEESLRYLPENTIRFLIGNKCDIKPPDRIVLYEEASCLASTFGMEYIETSAISGENVESIFLKIAAAIIAKPVKVARTISLQKKSMKDKKPSGCKRC</sequence>
<dbReference type="PROSITE" id="PS51420">
    <property type="entry name" value="RHO"/>
    <property type="match status" value="1"/>
</dbReference>
<dbReference type="EMBL" id="MPUH01000205">
    <property type="protein sequence ID" value="OMJ86463.1"/>
    <property type="molecule type" value="Genomic_DNA"/>
</dbReference>